<dbReference type="RefSeq" id="WP_303306472.1">
    <property type="nucleotide sequence ID" value="NZ_JAODOP010000004.1"/>
</dbReference>
<gene>
    <name evidence="2" type="ORF">N1F79_13450</name>
</gene>
<dbReference type="Proteomes" id="UP001337305">
    <property type="component" value="Unassembled WGS sequence"/>
</dbReference>
<keyword evidence="1" id="KW-0732">Signal</keyword>
<reference evidence="2 3" key="1">
    <citation type="submission" date="2022-09" db="EMBL/GenBank/DDBJ databases">
        <title>Genome sequencing of Flavivirga sp. MEBiC05379.</title>
        <authorList>
            <person name="Oh H.-M."/>
            <person name="Kwon K.K."/>
            <person name="Park M.J."/>
            <person name="Yang S.-H."/>
        </authorList>
    </citation>
    <scope>NUCLEOTIDE SEQUENCE [LARGE SCALE GENOMIC DNA]</scope>
    <source>
        <strain evidence="2 3">MEBiC05379</strain>
    </source>
</reference>
<dbReference type="Pfam" id="PF07661">
    <property type="entry name" value="MORN_2"/>
    <property type="match status" value="2"/>
</dbReference>
<dbReference type="InterPro" id="IPR011652">
    <property type="entry name" value="MORN_2"/>
</dbReference>
<sequence length="185" mass="22215">MKNYCLAFFVFLAALLNYSFAQHHTPNFKEFASQIEPTDSVEIDIKYKNGVQKVQGKRIRYEYGNYVYEYSIGKWIEYYRNGNVANEIEYDNFGNMLVYKWFSNDDGALMFESKSIKIDTKAKTIKDFLNPKKYFEILTYNKKYDYSFKECKWYLRCEGQMLNNTKIGTWKKYHKNGQLKKEVLH</sequence>
<name>A0ABU7XTS3_9FLAO</name>
<keyword evidence="3" id="KW-1185">Reference proteome</keyword>
<feature type="signal peptide" evidence="1">
    <location>
        <begin position="1"/>
        <end position="21"/>
    </location>
</feature>
<protein>
    <recommendedName>
        <fullName evidence="4">MORN repeat protein</fullName>
    </recommendedName>
</protein>
<evidence type="ECO:0008006" key="4">
    <source>
        <dbReference type="Google" id="ProtNLM"/>
    </source>
</evidence>
<evidence type="ECO:0000256" key="1">
    <source>
        <dbReference type="SAM" id="SignalP"/>
    </source>
</evidence>
<evidence type="ECO:0000313" key="3">
    <source>
        <dbReference type="Proteomes" id="UP001337305"/>
    </source>
</evidence>
<dbReference type="EMBL" id="JAODOP010000004">
    <property type="protein sequence ID" value="MEF3834138.1"/>
    <property type="molecule type" value="Genomic_DNA"/>
</dbReference>
<comment type="caution">
    <text evidence="2">The sequence shown here is derived from an EMBL/GenBank/DDBJ whole genome shotgun (WGS) entry which is preliminary data.</text>
</comment>
<feature type="chain" id="PRO_5047024263" description="MORN repeat protein" evidence="1">
    <location>
        <begin position="22"/>
        <end position="185"/>
    </location>
</feature>
<accession>A0ABU7XTS3</accession>
<evidence type="ECO:0000313" key="2">
    <source>
        <dbReference type="EMBL" id="MEF3834138.1"/>
    </source>
</evidence>
<organism evidence="2 3">
    <name type="scientific">Flavivirga spongiicola</name>
    <dbReference type="NCBI Taxonomy" id="421621"/>
    <lineage>
        <taxon>Bacteria</taxon>
        <taxon>Pseudomonadati</taxon>
        <taxon>Bacteroidota</taxon>
        <taxon>Flavobacteriia</taxon>
        <taxon>Flavobacteriales</taxon>
        <taxon>Flavobacteriaceae</taxon>
        <taxon>Flavivirga</taxon>
    </lineage>
</organism>
<proteinExistence type="predicted"/>